<dbReference type="PROSITE" id="PS51257">
    <property type="entry name" value="PROKAR_LIPOPROTEIN"/>
    <property type="match status" value="1"/>
</dbReference>
<evidence type="ECO:0000256" key="4">
    <source>
        <dbReference type="ARBA" id="ARBA00023136"/>
    </source>
</evidence>
<dbReference type="Pfam" id="PF07980">
    <property type="entry name" value="SusD_RagB"/>
    <property type="match status" value="1"/>
</dbReference>
<feature type="domain" description="RagB/SusD" evidence="6">
    <location>
        <begin position="297"/>
        <end position="587"/>
    </location>
</feature>
<evidence type="ECO:0000313" key="9">
    <source>
        <dbReference type="Proteomes" id="UP001165367"/>
    </source>
</evidence>
<dbReference type="EMBL" id="JAKLTR010000007">
    <property type="protein sequence ID" value="MCG2615242.1"/>
    <property type="molecule type" value="Genomic_DNA"/>
</dbReference>
<evidence type="ECO:0000256" key="3">
    <source>
        <dbReference type="ARBA" id="ARBA00022729"/>
    </source>
</evidence>
<sequence>MKKINKLLLISAFAFSSCTKSVLDKTPLDIVSDAVLWNDPTLADAFLTQIYAEMTIWDLEFNPLAADDYKSGFFDITTVTDECKDGGWWWGSRAFRKYGNLRIDGGLLDYWGYNTIRKANEFIDRIPSTTLGDDLKKKRLAEARYLRAFSYFAMVKRYGGVPLITKAQSITDPPETLNPARDKEQTIYDFVISEMNAIAGDLPEISSGTDRGRASKYAAIALKCRAALYAGSIAQFASVQMDGVLGIDPTKTEQYYTEAYNAAKEIIDSKKFSLYNKLPSDKINNYRNLFTDKWNEEVILARDHNNVPMENGGTGIAYDFLGTPKPNGWGAGQILVPYLEMIEEYEHIDGSSGKLDDATISSRLWTTEELWANKDPRFFATIATENTQWRGRTLTFYNGIIKSNGDVELSNSYNGILPQGNQFQNNCGFSVLKYLDPNNDISTYSNSTTSIQVFRLGEILLNYAEAAFETGRTADALEAVNAIRERAGIAKLTSIDRNKIRHERKVELAYEGHRYWDARRWRIAENTFSGTMRGLRYVLDYNTRKYILLIENNIDGIPLAFYPRNYYLPLTIPRTASNPNLKENPGYN</sequence>
<keyword evidence="5" id="KW-0998">Cell outer membrane</keyword>
<dbReference type="InterPro" id="IPR012944">
    <property type="entry name" value="SusD_RagB_dom"/>
</dbReference>
<evidence type="ECO:0000259" key="7">
    <source>
        <dbReference type="Pfam" id="PF14322"/>
    </source>
</evidence>
<evidence type="ECO:0000313" key="8">
    <source>
        <dbReference type="EMBL" id="MCG2615242.1"/>
    </source>
</evidence>
<proteinExistence type="inferred from homology"/>
<organism evidence="8 9">
    <name type="scientific">Terrimonas ginsenosidimutans</name>
    <dbReference type="NCBI Taxonomy" id="2908004"/>
    <lineage>
        <taxon>Bacteria</taxon>
        <taxon>Pseudomonadati</taxon>
        <taxon>Bacteroidota</taxon>
        <taxon>Chitinophagia</taxon>
        <taxon>Chitinophagales</taxon>
        <taxon>Chitinophagaceae</taxon>
        <taxon>Terrimonas</taxon>
    </lineage>
</organism>
<keyword evidence="3" id="KW-0732">Signal</keyword>
<evidence type="ECO:0000256" key="5">
    <source>
        <dbReference type="ARBA" id="ARBA00023237"/>
    </source>
</evidence>
<evidence type="ECO:0000256" key="2">
    <source>
        <dbReference type="ARBA" id="ARBA00006275"/>
    </source>
</evidence>
<dbReference type="RefSeq" id="WP_237872414.1">
    <property type="nucleotide sequence ID" value="NZ_JAKLTR010000007.1"/>
</dbReference>
<reference evidence="8" key="1">
    <citation type="submission" date="2022-01" db="EMBL/GenBank/DDBJ databases">
        <authorList>
            <person name="Jo J.-H."/>
            <person name="Im W.-T."/>
        </authorList>
    </citation>
    <scope>NUCLEOTIDE SEQUENCE</scope>
    <source>
        <strain evidence="8">NA20</strain>
    </source>
</reference>
<dbReference type="SUPFAM" id="SSF48452">
    <property type="entry name" value="TPR-like"/>
    <property type="match status" value="1"/>
</dbReference>
<keyword evidence="9" id="KW-1185">Reference proteome</keyword>
<keyword evidence="4" id="KW-0472">Membrane</keyword>
<dbReference type="Proteomes" id="UP001165367">
    <property type="component" value="Unassembled WGS sequence"/>
</dbReference>
<protein>
    <submittedName>
        <fullName evidence="8">RagB/SusD family nutrient uptake outer membrane protein</fullName>
    </submittedName>
</protein>
<evidence type="ECO:0000259" key="6">
    <source>
        <dbReference type="Pfam" id="PF07980"/>
    </source>
</evidence>
<feature type="domain" description="SusD-like N-terminal" evidence="7">
    <location>
        <begin position="112"/>
        <end position="225"/>
    </location>
</feature>
<dbReference type="Pfam" id="PF14322">
    <property type="entry name" value="SusD-like_3"/>
    <property type="match status" value="1"/>
</dbReference>
<name>A0ABS9KSI0_9BACT</name>
<evidence type="ECO:0000256" key="1">
    <source>
        <dbReference type="ARBA" id="ARBA00004442"/>
    </source>
</evidence>
<dbReference type="InterPro" id="IPR033985">
    <property type="entry name" value="SusD-like_N"/>
</dbReference>
<accession>A0ABS9KSI0</accession>
<gene>
    <name evidence="8" type="ORF">LZZ85_13155</name>
</gene>
<comment type="caution">
    <text evidence="8">The sequence shown here is derived from an EMBL/GenBank/DDBJ whole genome shotgun (WGS) entry which is preliminary data.</text>
</comment>
<dbReference type="Gene3D" id="1.25.40.390">
    <property type="match status" value="1"/>
</dbReference>
<dbReference type="InterPro" id="IPR011990">
    <property type="entry name" value="TPR-like_helical_dom_sf"/>
</dbReference>
<comment type="subcellular location">
    <subcellularLocation>
        <location evidence="1">Cell outer membrane</location>
    </subcellularLocation>
</comment>
<comment type="similarity">
    <text evidence="2">Belongs to the SusD family.</text>
</comment>
<dbReference type="CDD" id="cd08977">
    <property type="entry name" value="SusD"/>
    <property type="match status" value="1"/>
</dbReference>